<dbReference type="GO" id="GO:0004620">
    <property type="term" value="F:phospholipase activity"/>
    <property type="evidence" value="ECO:0000318"/>
    <property type="project" value="GO_Central"/>
</dbReference>
<feature type="compositionally biased region" description="Gly residues" evidence="1">
    <location>
        <begin position="197"/>
        <end position="212"/>
    </location>
</feature>
<dbReference type="AlphaFoldDB" id="A0A2K3CTI0"/>
<feature type="compositionally biased region" description="Low complexity" evidence="1">
    <location>
        <begin position="654"/>
        <end position="675"/>
    </location>
</feature>
<reference evidence="2 3" key="1">
    <citation type="journal article" date="2007" name="Science">
        <title>The Chlamydomonas genome reveals the evolution of key animal and plant functions.</title>
        <authorList>
            <person name="Merchant S.S."/>
            <person name="Prochnik S.E."/>
            <person name="Vallon O."/>
            <person name="Harris E.H."/>
            <person name="Karpowicz S.J."/>
            <person name="Witman G.B."/>
            <person name="Terry A."/>
            <person name="Salamov A."/>
            <person name="Fritz-Laylin L.K."/>
            <person name="Marechal-Drouard L."/>
            <person name="Marshall W.F."/>
            <person name="Qu L.H."/>
            <person name="Nelson D.R."/>
            <person name="Sanderfoot A.A."/>
            <person name="Spalding M.H."/>
            <person name="Kapitonov V.V."/>
            <person name="Ren Q."/>
            <person name="Ferris P."/>
            <person name="Lindquist E."/>
            <person name="Shapiro H."/>
            <person name="Lucas S.M."/>
            <person name="Grimwood J."/>
            <person name="Schmutz J."/>
            <person name="Cardol P."/>
            <person name="Cerutti H."/>
            <person name="Chanfreau G."/>
            <person name="Chen C.L."/>
            <person name="Cognat V."/>
            <person name="Croft M.T."/>
            <person name="Dent R."/>
            <person name="Dutcher S."/>
            <person name="Fernandez E."/>
            <person name="Fukuzawa H."/>
            <person name="Gonzalez-Ballester D."/>
            <person name="Gonzalez-Halphen D."/>
            <person name="Hallmann A."/>
            <person name="Hanikenne M."/>
            <person name="Hippler M."/>
            <person name="Inwood W."/>
            <person name="Jabbari K."/>
            <person name="Kalanon M."/>
            <person name="Kuras R."/>
            <person name="Lefebvre P.A."/>
            <person name="Lemaire S.D."/>
            <person name="Lobanov A.V."/>
            <person name="Lohr M."/>
            <person name="Manuell A."/>
            <person name="Meier I."/>
            <person name="Mets L."/>
            <person name="Mittag M."/>
            <person name="Mittelmeier T."/>
            <person name="Moroney J.V."/>
            <person name="Moseley J."/>
            <person name="Napoli C."/>
            <person name="Nedelcu A.M."/>
            <person name="Niyogi K."/>
            <person name="Novoselov S.V."/>
            <person name="Paulsen I.T."/>
            <person name="Pazour G."/>
            <person name="Purton S."/>
            <person name="Ral J.P."/>
            <person name="Riano-Pachon D.M."/>
            <person name="Riekhof W."/>
            <person name="Rymarquis L."/>
            <person name="Schroda M."/>
            <person name="Stern D."/>
            <person name="Umen J."/>
            <person name="Willows R."/>
            <person name="Wilson N."/>
            <person name="Zimmer S.L."/>
            <person name="Allmer J."/>
            <person name="Balk J."/>
            <person name="Bisova K."/>
            <person name="Chen C.J."/>
            <person name="Elias M."/>
            <person name="Gendler K."/>
            <person name="Hauser C."/>
            <person name="Lamb M.R."/>
            <person name="Ledford H."/>
            <person name="Long J.C."/>
            <person name="Minagawa J."/>
            <person name="Page M.D."/>
            <person name="Pan J."/>
            <person name="Pootakham W."/>
            <person name="Roje S."/>
            <person name="Rose A."/>
            <person name="Stahlberg E."/>
            <person name="Terauchi A.M."/>
            <person name="Yang P."/>
            <person name="Ball S."/>
            <person name="Bowler C."/>
            <person name="Dieckmann C.L."/>
            <person name="Gladyshev V.N."/>
            <person name="Green P."/>
            <person name="Jorgensen R."/>
            <person name="Mayfield S."/>
            <person name="Mueller-Roeber B."/>
            <person name="Rajamani S."/>
            <person name="Sayre R.T."/>
            <person name="Brokstein P."/>
            <person name="Dubchak I."/>
            <person name="Goodstein D."/>
            <person name="Hornick L."/>
            <person name="Huang Y.W."/>
            <person name="Jhaveri J."/>
            <person name="Luo Y."/>
            <person name="Martinez D."/>
            <person name="Ngau W.C."/>
            <person name="Otillar B."/>
            <person name="Poliakov A."/>
            <person name="Porter A."/>
            <person name="Szajkowski L."/>
            <person name="Werner G."/>
            <person name="Zhou K."/>
            <person name="Grigoriev I.V."/>
            <person name="Rokhsar D.S."/>
            <person name="Grossman A.R."/>
        </authorList>
    </citation>
    <scope>NUCLEOTIDE SEQUENCE [LARGE SCALE GENOMIC DNA]</scope>
    <source>
        <strain evidence="3">CC-503</strain>
    </source>
</reference>
<organism evidence="2 3">
    <name type="scientific">Chlamydomonas reinhardtii</name>
    <name type="common">Chlamydomonas smithii</name>
    <dbReference type="NCBI Taxonomy" id="3055"/>
    <lineage>
        <taxon>Eukaryota</taxon>
        <taxon>Viridiplantae</taxon>
        <taxon>Chlorophyta</taxon>
        <taxon>core chlorophytes</taxon>
        <taxon>Chlorophyceae</taxon>
        <taxon>CS clade</taxon>
        <taxon>Chlamydomonadales</taxon>
        <taxon>Chlamydomonadaceae</taxon>
        <taxon>Chlamydomonas</taxon>
    </lineage>
</organism>
<feature type="region of interest" description="Disordered" evidence="1">
    <location>
        <begin position="341"/>
        <end position="371"/>
    </location>
</feature>
<feature type="region of interest" description="Disordered" evidence="1">
    <location>
        <begin position="644"/>
        <end position="675"/>
    </location>
</feature>
<evidence type="ECO:0000256" key="1">
    <source>
        <dbReference type="SAM" id="MobiDB-lite"/>
    </source>
</evidence>
<accession>A0A2K3CTI0</accession>
<sequence length="822" mass="82891">MTAPSAGSPSATAHGNNCEEVADPSRVWLPDIVSRIADFLAPNEVAATLRLVCKATASFKPAPVDATTGVPARRQQLRPRAANTIRLSEPVPRHAFHSRWIASGGLHRLSLRQRQRLLALTAASGDLTNLRAAAAAAACSIGSEVAVAAAAAGRLHVLRWLQRRGVGMAGWQVLAAAAGSGRREVFLWLVGRQRAAGGGEGAAVGSGAGGEEATGRGSDGELDGEELCAGAESGEGEGDDDDEGSKGSAGGRAIRAIRDRSCSRGEAHPWSYEAVAVAAARAGQADMLPWLAGLWRAQWREREQQPALIGRNRVVDVMEAVAEGCSADTFVRLYDEWVGPGREEAGGDGDGGGGGGGGGGGDGGDAGEGRRARRPVLRPWEAAQVVAAAAGSPLPCWEAKLVFLADVGYSLSAAAGGRATARPDWRRRLDWLEGAAAAAAGVPPPLPPPGAAAAAGLGFGPAAVPAVQAVAPPPLPLPPLDAELARAAACVGNAEAVRYVCVERGARLSLAQSRRAVANAVEGCHLECLEALREHWDDGSRGWLLLKAVEAEALPVLTWMEGQLGAAAVAAAVRGASAGGGSASELLAAAVTADLLWVDGGCSSSGARGGGGGGGGGRGTGGCSSEVALLEWLKAHCGGLHGGGRSSSNGGGESSSSSCSNNTPDDTTSGAAEAAATALEEAAAAAVGRGDAAAMDAEAQFGIFVAAAAAGNGAALEWLAAEGCHMGSCGLPYARAAHNGDMGTCATLRRLGCPWAPGGATFRAAVYDGRGHCGALPALQWLRREGCPVDWGTALAAADDAGEDACPHVRRWLEAARRRGAA</sequence>
<proteinExistence type="predicted"/>
<feature type="compositionally biased region" description="Gly residues" evidence="1">
    <location>
        <begin position="644"/>
        <end position="653"/>
    </location>
</feature>
<dbReference type="InParanoid" id="A0A2K3CTI0"/>
<feature type="region of interest" description="Disordered" evidence="1">
    <location>
        <begin position="197"/>
        <end position="252"/>
    </location>
</feature>
<name>A0A2K3CTI0_CHLRE</name>
<evidence type="ECO:0000313" key="3">
    <source>
        <dbReference type="Proteomes" id="UP000006906"/>
    </source>
</evidence>
<feature type="compositionally biased region" description="Gly residues" evidence="1">
    <location>
        <begin position="348"/>
        <end position="366"/>
    </location>
</feature>
<dbReference type="GO" id="GO:0005783">
    <property type="term" value="C:endoplasmic reticulum"/>
    <property type="evidence" value="ECO:0000318"/>
    <property type="project" value="GO_Central"/>
</dbReference>
<dbReference type="PANTHER" id="PTHR12393">
    <property type="entry name" value="SPHINGOMYELIN PHOSPHODIESTERASE RELATED"/>
    <property type="match status" value="1"/>
</dbReference>
<dbReference type="GO" id="GO:0030149">
    <property type="term" value="P:sphingolipid catabolic process"/>
    <property type="evidence" value="ECO:0000318"/>
    <property type="project" value="GO_Central"/>
</dbReference>
<dbReference type="GO" id="GO:0046513">
    <property type="term" value="P:ceramide biosynthetic process"/>
    <property type="evidence" value="ECO:0000318"/>
    <property type="project" value="GO_Central"/>
</dbReference>
<keyword evidence="3" id="KW-1185">Reference proteome</keyword>
<protein>
    <submittedName>
        <fullName evidence="2">Uncharacterized protein</fullName>
    </submittedName>
</protein>
<dbReference type="GO" id="GO:0016020">
    <property type="term" value="C:membrane"/>
    <property type="evidence" value="ECO:0000318"/>
    <property type="project" value="GO_Central"/>
</dbReference>
<dbReference type="OrthoDB" id="548713at2759"/>
<gene>
    <name evidence="2" type="ORF">CHLRE_16g660300v5</name>
</gene>
<dbReference type="Proteomes" id="UP000006906">
    <property type="component" value="Chromosome 16"/>
</dbReference>
<dbReference type="KEGG" id="cre:CHLRE_16g660300v5"/>
<dbReference type="EMBL" id="CM008977">
    <property type="protein sequence ID" value="PNW71583.1"/>
    <property type="molecule type" value="Genomic_DNA"/>
</dbReference>
<dbReference type="GO" id="GO:0071944">
    <property type="term" value="C:cell periphery"/>
    <property type="evidence" value="ECO:0000318"/>
    <property type="project" value="GO_Central"/>
</dbReference>
<dbReference type="GeneID" id="66056565"/>
<dbReference type="PANTHER" id="PTHR12393:SF6">
    <property type="entry name" value="SPHINGOMYELIN PHOSPHODIESTERASE 2"/>
    <property type="match status" value="1"/>
</dbReference>
<feature type="compositionally biased region" description="Acidic residues" evidence="1">
    <location>
        <begin position="234"/>
        <end position="243"/>
    </location>
</feature>
<evidence type="ECO:0000313" key="2">
    <source>
        <dbReference type="EMBL" id="PNW71583.1"/>
    </source>
</evidence>
<dbReference type="RefSeq" id="XP_042915616.1">
    <property type="nucleotide sequence ID" value="XM_043070974.1"/>
</dbReference>
<dbReference type="Gramene" id="PNW71583">
    <property type="protein sequence ID" value="PNW71583"/>
    <property type="gene ID" value="CHLRE_16g660300v5"/>
</dbReference>